<sequence length="471" mass="52209">MPKNRAASVKGKPGTGQSVSGMANIFYATPPGADQNPWLAGLNDRLGANLDMTMVPAADYSTKFATTIAGNDLPDMMLVPNAGAPNLAELLKARFTDLTEYLSGDAILEYPNLANIATQSWKGAVYNGGIYGIPIPRGLIGGAFFIRQDLFEKYGANPEPRNYNEFVEMTKALTDPKERRWCYANFVAPYTALLLMNGAPNNWREDGGKLTRSYETEEFKQTLNDLIELWKSGVMHPDTFSTTQPEKALFNAGTTAVSYGGYTAWTQFAQDNRSNPDFKLALMPSYERTSGQLARWWTGNGLYSINAFKKQDNPERTKLLLRICDYLAAPFGSEEHFYRLYGQEGRDHTLDANGNPVLTQQGQAQTVVPIRYLAESAPVLYEPGRPKDADAQHAYQSLEIPKGITDPTLGLYSNAFATKNATIDKTFTTALYDIVQGRKPFNSVDDLIATWRKTGGDEIRGEFEDQLQKLS</sequence>
<name>A0ABT9TUT8_PAENI</name>
<evidence type="ECO:0000256" key="3">
    <source>
        <dbReference type="ARBA" id="ARBA00022448"/>
    </source>
</evidence>
<evidence type="ECO:0000313" key="6">
    <source>
        <dbReference type="Proteomes" id="UP001244563"/>
    </source>
</evidence>
<dbReference type="SUPFAM" id="SSF53850">
    <property type="entry name" value="Periplasmic binding protein-like II"/>
    <property type="match status" value="1"/>
</dbReference>
<evidence type="ECO:0000313" key="5">
    <source>
        <dbReference type="EMBL" id="MDQ0104312.1"/>
    </source>
</evidence>
<keyword evidence="4" id="KW-0732">Signal</keyword>
<keyword evidence="6" id="KW-1185">Reference proteome</keyword>
<comment type="caution">
    <text evidence="5">The sequence shown here is derived from an EMBL/GenBank/DDBJ whole genome shotgun (WGS) entry which is preliminary data.</text>
</comment>
<gene>
    <name evidence="5" type="ORF">J2T10_003986</name>
</gene>
<dbReference type="Gene3D" id="3.40.190.10">
    <property type="entry name" value="Periplasmic binding protein-like II"/>
    <property type="match status" value="1"/>
</dbReference>
<comment type="subcellular location">
    <subcellularLocation>
        <location evidence="1">Cell envelope</location>
    </subcellularLocation>
</comment>
<comment type="similarity">
    <text evidence="2">Belongs to the bacterial solute-binding protein 1 family.</text>
</comment>
<reference evidence="5 6" key="1">
    <citation type="submission" date="2023-07" db="EMBL/GenBank/DDBJ databases">
        <title>Sorghum-associated microbial communities from plants grown in Nebraska, USA.</title>
        <authorList>
            <person name="Schachtman D."/>
        </authorList>
    </citation>
    <scope>NUCLEOTIDE SEQUENCE [LARGE SCALE GENOMIC DNA]</scope>
    <source>
        <strain evidence="5 6">CC523</strain>
    </source>
</reference>
<evidence type="ECO:0000256" key="4">
    <source>
        <dbReference type="ARBA" id="ARBA00022729"/>
    </source>
</evidence>
<dbReference type="InterPro" id="IPR050490">
    <property type="entry name" value="Bact_solute-bd_prot1"/>
</dbReference>
<evidence type="ECO:0000256" key="2">
    <source>
        <dbReference type="ARBA" id="ARBA00008520"/>
    </source>
</evidence>
<organism evidence="5 6">
    <name type="scientific">Paenarthrobacter nicotinovorans</name>
    <name type="common">Arthrobacter nicotinovorans</name>
    <dbReference type="NCBI Taxonomy" id="29320"/>
    <lineage>
        <taxon>Bacteria</taxon>
        <taxon>Bacillati</taxon>
        <taxon>Actinomycetota</taxon>
        <taxon>Actinomycetes</taxon>
        <taxon>Micrococcales</taxon>
        <taxon>Micrococcaceae</taxon>
        <taxon>Paenarthrobacter</taxon>
    </lineage>
</organism>
<keyword evidence="3" id="KW-0813">Transport</keyword>
<dbReference type="Pfam" id="PF13416">
    <property type="entry name" value="SBP_bac_8"/>
    <property type="match status" value="1"/>
</dbReference>
<accession>A0ABT9TUT8</accession>
<proteinExistence type="inferred from homology"/>
<dbReference type="EMBL" id="JAUSSW010000015">
    <property type="protein sequence ID" value="MDQ0104312.1"/>
    <property type="molecule type" value="Genomic_DNA"/>
</dbReference>
<dbReference type="RefSeq" id="WP_231949195.1">
    <property type="nucleotide sequence ID" value="NZ_BDDW01000014.1"/>
</dbReference>
<dbReference type="Proteomes" id="UP001244563">
    <property type="component" value="Unassembled WGS sequence"/>
</dbReference>
<evidence type="ECO:0000256" key="1">
    <source>
        <dbReference type="ARBA" id="ARBA00004196"/>
    </source>
</evidence>
<protein>
    <submittedName>
        <fullName evidence="5">Aldouronate transport system substrate-binding protein</fullName>
    </submittedName>
</protein>
<dbReference type="InterPro" id="IPR006059">
    <property type="entry name" value="SBP"/>
</dbReference>
<dbReference type="PANTHER" id="PTHR43649:SF31">
    <property type="entry name" value="SN-GLYCEROL-3-PHOSPHATE-BINDING PERIPLASMIC PROTEIN UGPB"/>
    <property type="match status" value="1"/>
</dbReference>
<dbReference type="PANTHER" id="PTHR43649">
    <property type="entry name" value="ARABINOSE-BINDING PROTEIN-RELATED"/>
    <property type="match status" value="1"/>
</dbReference>